<sequence>MNAAQLMDEQYRYQRYVYDWSRKYYLLGRDSLLKEIKMGFNDNLLEIGCGTARNLRKLAYYYPNNQFYGVDASALMLESARKQLAGSLYESQIHLQQGLAEQLSLNHAPNAQGFDHILLSYVLSMLPQAAPTLQHIIGLVKPGGYLHIVDFADQADLPNWFQGLLKQWLTWFNVHPQLSIMQPLEQSALQQTGVLQKRYIAGRYAVLIHYQKL</sequence>
<dbReference type="GO" id="GO:0032259">
    <property type="term" value="P:methylation"/>
    <property type="evidence" value="ECO:0007669"/>
    <property type="project" value="UniProtKB-KW"/>
</dbReference>
<dbReference type="PANTHER" id="PTHR43861">
    <property type="entry name" value="TRANS-ACONITATE 2-METHYLTRANSFERASE-RELATED"/>
    <property type="match status" value="1"/>
</dbReference>
<dbReference type="InterPro" id="IPR013217">
    <property type="entry name" value="Methyltransf_12"/>
</dbReference>
<dbReference type="EC" id="2.1.-.-" evidence="2"/>
<proteinExistence type="predicted"/>
<name>A0AA95H4X8_9GAMM</name>
<dbReference type="CDD" id="cd02440">
    <property type="entry name" value="AdoMet_MTases"/>
    <property type="match status" value="1"/>
</dbReference>
<dbReference type="Proteomes" id="UP001300672">
    <property type="component" value="Chromosome"/>
</dbReference>
<dbReference type="EMBL" id="CP124755">
    <property type="protein sequence ID" value="WGZ89423.1"/>
    <property type="molecule type" value="Genomic_DNA"/>
</dbReference>
<dbReference type="Pfam" id="PF08242">
    <property type="entry name" value="Methyltransf_12"/>
    <property type="match status" value="1"/>
</dbReference>
<protein>
    <submittedName>
        <fullName evidence="2">Class I SAM-dependent methyltransferase</fullName>
        <ecNumber evidence="2">2.1.-.-</ecNumber>
    </submittedName>
</protein>
<dbReference type="AlphaFoldDB" id="A0AA95H4X8"/>
<gene>
    <name evidence="2" type="ORF">QJT80_07845</name>
</gene>
<keyword evidence="2" id="KW-0489">Methyltransferase</keyword>
<evidence type="ECO:0000313" key="2">
    <source>
        <dbReference type="EMBL" id="WGZ89423.1"/>
    </source>
</evidence>
<accession>A0AA95H4X8</accession>
<evidence type="ECO:0000259" key="1">
    <source>
        <dbReference type="Pfam" id="PF08242"/>
    </source>
</evidence>
<dbReference type="Gene3D" id="3.40.50.150">
    <property type="entry name" value="Vaccinia Virus protein VP39"/>
    <property type="match status" value="1"/>
</dbReference>
<keyword evidence="2" id="KW-0808">Transferase</keyword>
<dbReference type="InterPro" id="IPR029063">
    <property type="entry name" value="SAM-dependent_MTases_sf"/>
</dbReference>
<organism evidence="2">
    <name type="scientific">Candidatus Thiocaldithrix dubininis</name>
    <dbReference type="NCBI Taxonomy" id="3080823"/>
    <lineage>
        <taxon>Bacteria</taxon>
        <taxon>Pseudomonadati</taxon>
        <taxon>Pseudomonadota</taxon>
        <taxon>Gammaproteobacteria</taxon>
        <taxon>Thiotrichales</taxon>
        <taxon>Thiotrichaceae</taxon>
        <taxon>Candidatus Thiocaldithrix</taxon>
    </lineage>
</organism>
<reference evidence="2" key="2">
    <citation type="submission" date="2023-04" db="EMBL/GenBank/DDBJ databases">
        <authorList>
            <person name="Beletskiy A.V."/>
            <person name="Mardanov A.V."/>
            <person name="Ravin N.V."/>
        </authorList>
    </citation>
    <scope>NUCLEOTIDE SEQUENCE</scope>
    <source>
        <strain evidence="2">GKL-01</strain>
    </source>
</reference>
<reference evidence="2" key="1">
    <citation type="journal article" date="2023" name="Int. J. Mol. Sci.">
        <title>Metagenomics Revealed a New Genus 'Candidatus Thiocaldithrix dubininis' gen. nov., sp. nov. and a New Species 'Candidatus Thiothrix putei' sp. nov. in the Family Thiotrichaceae, Some Members of Which Have Traits of Both Na+- and H+-Motive Energetics.</title>
        <authorList>
            <person name="Ravin N.V."/>
            <person name="Muntyan M.S."/>
            <person name="Smolyakov D.D."/>
            <person name="Rudenko T.S."/>
            <person name="Beletsky A.V."/>
            <person name="Mardanov A.V."/>
            <person name="Grabovich M.Y."/>
        </authorList>
    </citation>
    <scope>NUCLEOTIDE SEQUENCE</scope>
    <source>
        <strain evidence="2">GKL-01</strain>
    </source>
</reference>
<dbReference type="KEGG" id="tdu:QJT80_07845"/>
<dbReference type="SUPFAM" id="SSF53335">
    <property type="entry name" value="S-adenosyl-L-methionine-dependent methyltransferases"/>
    <property type="match status" value="1"/>
</dbReference>
<feature type="domain" description="Methyltransferase type 12" evidence="1">
    <location>
        <begin position="45"/>
        <end position="146"/>
    </location>
</feature>
<dbReference type="GO" id="GO:0008168">
    <property type="term" value="F:methyltransferase activity"/>
    <property type="evidence" value="ECO:0007669"/>
    <property type="project" value="UniProtKB-KW"/>
</dbReference>